<dbReference type="RefSeq" id="WP_105246060.1">
    <property type="nucleotide sequence ID" value="NZ_PSZM01000024.1"/>
</dbReference>
<evidence type="ECO:0000256" key="2">
    <source>
        <dbReference type="ARBA" id="ARBA00022630"/>
    </source>
</evidence>
<dbReference type="Gene3D" id="2.40.30.10">
    <property type="entry name" value="Translation factors"/>
    <property type="match status" value="1"/>
</dbReference>
<dbReference type="OrthoDB" id="9773233at2"/>
<sequence length="400" mass="45265">MKQLIIIGGGAAGFFLASNLKYCNWNVLIIEQAKKPLQKLKISGGGRCNLSNACFVPKELTKFYPRGAKELLNVFHQFQPLDTIEWFKNKNTNIKIESDNRIFPETNSSQTIIDTLLNETSSNQINITYETQVTQITKNENKFNIQTNQNLYCADSVVICTGSSQKMWKIIEKLGHKIIPPVPSLFTFNCKNSLIQNLQGISFLNAEVSIPQLKIKENGPILITHWGLSGPAILRLSAWGAREIANLNYNFSININWISEKFDTVKENLYKIKQAHPKKTISSLKIYNITQRFWLNLLDHVGISNKLLADLGKKDINRIAEIITHTQLIIDGKSTYKNEFVTAGGVDLKEIDFKTMQSKLISGLYFAGEVLNIDAVTGGFNFQACWSEAFIISKQFKYKK</sequence>
<dbReference type="Pfam" id="PF03486">
    <property type="entry name" value="HI0933_like"/>
    <property type="match status" value="1"/>
</dbReference>
<gene>
    <name evidence="6" type="ORF">C4S77_03375</name>
</gene>
<evidence type="ECO:0000259" key="4">
    <source>
        <dbReference type="Pfam" id="PF03486"/>
    </source>
</evidence>
<feature type="domain" description="RsdA/BaiN/AoA(So)-like insert" evidence="5">
    <location>
        <begin position="182"/>
        <end position="341"/>
    </location>
</feature>
<keyword evidence="2" id="KW-0285">Flavoprotein</keyword>
<keyword evidence="3" id="KW-0274">FAD</keyword>
<evidence type="ECO:0000313" key="7">
    <source>
        <dbReference type="Proteomes" id="UP000238042"/>
    </source>
</evidence>
<dbReference type="InterPro" id="IPR036188">
    <property type="entry name" value="FAD/NAD-bd_sf"/>
</dbReference>
<dbReference type="SUPFAM" id="SSF160996">
    <property type="entry name" value="HI0933 insert domain-like"/>
    <property type="match status" value="1"/>
</dbReference>
<dbReference type="EMBL" id="PSZM01000024">
    <property type="protein sequence ID" value="PQL94217.1"/>
    <property type="molecule type" value="Genomic_DNA"/>
</dbReference>
<dbReference type="PANTHER" id="PTHR42887">
    <property type="entry name" value="OS12G0638800 PROTEIN"/>
    <property type="match status" value="1"/>
</dbReference>
<name>A0A2S8AF30_9FLAO</name>
<proteinExistence type="predicted"/>
<dbReference type="Gene3D" id="1.10.8.260">
    <property type="entry name" value="HI0933 insert domain-like"/>
    <property type="match status" value="1"/>
</dbReference>
<dbReference type="NCBIfam" id="TIGR00275">
    <property type="entry name" value="aminoacetone oxidase family FAD-binding enzyme"/>
    <property type="match status" value="1"/>
</dbReference>
<evidence type="ECO:0000256" key="3">
    <source>
        <dbReference type="ARBA" id="ARBA00022827"/>
    </source>
</evidence>
<dbReference type="AlphaFoldDB" id="A0A2S8AF30"/>
<protein>
    <submittedName>
        <fullName evidence="6">Aminoacetone oxidase family FAD-binding enzyme</fullName>
    </submittedName>
</protein>
<dbReference type="Proteomes" id="UP000238042">
    <property type="component" value="Unassembled WGS sequence"/>
</dbReference>
<feature type="domain" description="RsdA/BaiN/AoA(So)-like Rossmann fold-like" evidence="4">
    <location>
        <begin position="3"/>
        <end position="392"/>
    </location>
</feature>
<keyword evidence="7" id="KW-1185">Reference proteome</keyword>
<dbReference type="InterPro" id="IPR055178">
    <property type="entry name" value="RsdA/BaiN/AoA(So)-like_dom"/>
</dbReference>
<dbReference type="InterPro" id="IPR004792">
    <property type="entry name" value="BaiN-like"/>
</dbReference>
<evidence type="ECO:0000259" key="5">
    <source>
        <dbReference type="Pfam" id="PF22780"/>
    </source>
</evidence>
<evidence type="ECO:0000313" key="6">
    <source>
        <dbReference type="EMBL" id="PQL94217.1"/>
    </source>
</evidence>
<dbReference type="InterPro" id="IPR057661">
    <property type="entry name" value="RsdA/BaiN/AoA(So)_Rossmann"/>
</dbReference>
<dbReference type="InterPro" id="IPR023166">
    <property type="entry name" value="BaiN-like_dom_sf"/>
</dbReference>
<dbReference type="SUPFAM" id="SSF51905">
    <property type="entry name" value="FAD/NAD(P)-binding domain"/>
    <property type="match status" value="1"/>
</dbReference>
<comment type="caution">
    <text evidence="6">The sequence shown here is derived from an EMBL/GenBank/DDBJ whole genome shotgun (WGS) entry which is preliminary data.</text>
</comment>
<dbReference type="Pfam" id="PF22780">
    <property type="entry name" value="HI0933_like_1st"/>
    <property type="match status" value="1"/>
</dbReference>
<comment type="cofactor">
    <cofactor evidence="1">
        <name>FAD</name>
        <dbReference type="ChEBI" id="CHEBI:57692"/>
    </cofactor>
</comment>
<reference evidence="6 7" key="1">
    <citation type="submission" date="2018-02" db="EMBL/GenBank/DDBJ databases">
        <title>Genome sequences of Apibacter spp., gut symbionts of Asian honey bees.</title>
        <authorList>
            <person name="Kwong W.K."/>
            <person name="Steele M.I."/>
            <person name="Moran N.A."/>
        </authorList>
    </citation>
    <scope>NUCLEOTIDE SEQUENCE [LARGE SCALE GENOMIC DNA]</scope>
    <source>
        <strain evidence="7">wkB301</strain>
    </source>
</reference>
<accession>A0A2S8AF30</accession>
<evidence type="ECO:0000256" key="1">
    <source>
        <dbReference type="ARBA" id="ARBA00001974"/>
    </source>
</evidence>
<organism evidence="6 7">
    <name type="scientific">Apibacter adventoris</name>
    <dbReference type="NCBI Taxonomy" id="1679466"/>
    <lineage>
        <taxon>Bacteria</taxon>
        <taxon>Pseudomonadati</taxon>
        <taxon>Bacteroidota</taxon>
        <taxon>Flavobacteriia</taxon>
        <taxon>Flavobacteriales</taxon>
        <taxon>Weeksellaceae</taxon>
        <taxon>Apibacter</taxon>
    </lineage>
</organism>
<dbReference type="Gene3D" id="3.50.50.60">
    <property type="entry name" value="FAD/NAD(P)-binding domain"/>
    <property type="match status" value="1"/>
</dbReference>
<dbReference type="PANTHER" id="PTHR42887:SF2">
    <property type="entry name" value="OS12G0638800 PROTEIN"/>
    <property type="match status" value="1"/>
</dbReference>
<dbReference type="PRINTS" id="PR00368">
    <property type="entry name" value="FADPNR"/>
</dbReference>